<feature type="transmembrane region" description="Helical" evidence="6">
    <location>
        <begin position="329"/>
        <end position="347"/>
    </location>
</feature>
<keyword evidence="8" id="KW-1185">Reference proteome</keyword>
<dbReference type="RefSeq" id="WP_344412260.1">
    <property type="nucleotide sequence ID" value="NZ_BAAAQK010000003.1"/>
</dbReference>
<feature type="transmembrane region" description="Helical" evidence="6">
    <location>
        <begin position="150"/>
        <end position="168"/>
    </location>
</feature>
<sequence length="444" mass="47123">MARGRLGASLERNAIALMAASAITALVGLAFWAVATRLPAEEVGRASAVLSTATMFSVLASQNVGLVVSRFLPGAGRRSQRLVLGGYGVAIVVAVVLSVGFALFLASDTLFRSGSEKLYFPVVVLVLAVFTLQDWVLTGLRMSIWVPLEQLLFAAVKLGLLVMLISVLPDDAILLAWTVPAAVAVVVVSSLIMVRVLPRRPEPLAGVVELPPRKALTKIFFAEYATGAMTVIVPMLLPLIVVAHLGTAANAYYALPWMLSEAFNMLLWNIGSSYMVEVSHDSTRAAALLMRTAKLSGLVMLAGVPFLLFAAPWLLTLLGGAYAAEGAGVMRLLACAVPFLIITNLYLSTARVRQQMGRVVAVQLGATVVTLGLAFMLVDPLGIDGVALAYLIAEVLSALVVLGPLIQVFRGKASVAPPDPETVVLPVVRYADPETIVLPVIRRY</sequence>
<feature type="transmembrane region" description="Helical" evidence="6">
    <location>
        <begin position="118"/>
        <end position="138"/>
    </location>
</feature>
<comment type="subcellular location">
    <subcellularLocation>
        <location evidence="1">Cell membrane</location>
        <topology evidence="1">Multi-pass membrane protein</topology>
    </subcellularLocation>
</comment>
<keyword evidence="3 6" id="KW-0812">Transmembrane</keyword>
<keyword evidence="5 6" id="KW-0472">Membrane</keyword>
<name>A0ABN2MN14_9PSEU</name>
<evidence type="ECO:0000256" key="4">
    <source>
        <dbReference type="ARBA" id="ARBA00022989"/>
    </source>
</evidence>
<feature type="transmembrane region" description="Helical" evidence="6">
    <location>
        <begin position="84"/>
        <end position="106"/>
    </location>
</feature>
<evidence type="ECO:0000256" key="6">
    <source>
        <dbReference type="SAM" id="Phobius"/>
    </source>
</evidence>
<evidence type="ECO:0000256" key="3">
    <source>
        <dbReference type="ARBA" id="ARBA00022692"/>
    </source>
</evidence>
<proteinExistence type="predicted"/>
<keyword evidence="4 6" id="KW-1133">Transmembrane helix</keyword>
<gene>
    <name evidence="7" type="ORF">GCM10009836_07030</name>
</gene>
<feature type="transmembrane region" description="Helical" evidence="6">
    <location>
        <begin position="390"/>
        <end position="409"/>
    </location>
</feature>
<feature type="transmembrane region" description="Helical" evidence="6">
    <location>
        <begin position="219"/>
        <end position="245"/>
    </location>
</feature>
<feature type="transmembrane region" description="Helical" evidence="6">
    <location>
        <begin position="174"/>
        <end position="198"/>
    </location>
</feature>
<feature type="transmembrane region" description="Helical" evidence="6">
    <location>
        <begin position="297"/>
        <end position="323"/>
    </location>
</feature>
<evidence type="ECO:0008006" key="9">
    <source>
        <dbReference type="Google" id="ProtNLM"/>
    </source>
</evidence>
<feature type="transmembrane region" description="Helical" evidence="6">
    <location>
        <begin position="46"/>
        <end position="72"/>
    </location>
</feature>
<feature type="transmembrane region" description="Helical" evidence="6">
    <location>
        <begin position="359"/>
        <end position="378"/>
    </location>
</feature>
<organism evidence="7 8">
    <name type="scientific">Pseudonocardia ailaonensis</name>
    <dbReference type="NCBI Taxonomy" id="367279"/>
    <lineage>
        <taxon>Bacteria</taxon>
        <taxon>Bacillati</taxon>
        <taxon>Actinomycetota</taxon>
        <taxon>Actinomycetes</taxon>
        <taxon>Pseudonocardiales</taxon>
        <taxon>Pseudonocardiaceae</taxon>
        <taxon>Pseudonocardia</taxon>
    </lineage>
</organism>
<dbReference type="EMBL" id="BAAAQK010000003">
    <property type="protein sequence ID" value="GAA1831641.1"/>
    <property type="molecule type" value="Genomic_DNA"/>
</dbReference>
<dbReference type="PANTHER" id="PTHR30250">
    <property type="entry name" value="PST FAMILY PREDICTED COLANIC ACID TRANSPORTER"/>
    <property type="match status" value="1"/>
</dbReference>
<evidence type="ECO:0000313" key="7">
    <source>
        <dbReference type="EMBL" id="GAA1831641.1"/>
    </source>
</evidence>
<comment type="caution">
    <text evidence="7">The sequence shown here is derived from an EMBL/GenBank/DDBJ whole genome shotgun (WGS) entry which is preliminary data.</text>
</comment>
<feature type="transmembrane region" description="Helical" evidence="6">
    <location>
        <begin position="251"/>
        <end position="276"/>
    </location>
</feature>
<keyword evidence="2" id="KW-1003">Cell membrane</keyword>
<accession>A0ABN2MN14</accession>
<reference evidence="7 8" key="1">
    <citation type="journal article" date="2019" name="Int. J. Syst. Evol. Microbiol.">
        <title>The Global Catalogue of Microorganisms (GCM) 10K type strain sequencing project: providing services to taxonomists for standard genome sequencing and annotation.</title>
        <authorList>
            <consortium name="The Broad Institute Genomics Platform"/>
            <consortium name="The Broad Institute Genome Sequencing Center for Infectious Disease"/>
            <person name="Wu L."/>
            <person name="Ma J."/>
        </authorList>
    </citation>
    <scope>NUCLEOTIDE SEQUENCE [LARGE SCALE GENOMIC DNA]</scope>
    <source>
        <strain evidence="7 8">JCM 16009</strain>
    </source>
</reference>
<evidence type="ECO:0000313" key="8">
    <source>
        <dbReference type="Proteomes" id="UP001500449"/>
    </source>
</evidence>
<dbReference type="InterPro" id="IPR050833">
    <property type="entry name" value="Poly_Biosynth_Transport"/>
</dbReference>
<dbReference type="PANTHER" id="PTHR30250:SF11">
    <property type="entry name" value="O-ANTIGEN TRANSPORTER-RELATED"/>
    <property type="match status" value="1"/>
</dbReference>
<evidence type="ECO:0000256" key="2">
    <source>
        <dbReference type="ARBA" id="ARBA00022475"/>
    </source>
</evidence>
<evidence type="ECO:0000256" key="5">
    <source>
        <dbReference type="ARBA" id="ARBA00023136"/>
    </source>
</evidence>
<dbReference type="Proteomes" id="UP001500449">
    <property type="component" value="Unassembled WGS sequence"/>
</dbReference>
<evidence type="ECO:0000256" key="1">
    <source>
        <dbReference type="ARBA" id="ARBA00004651"/>
    </source>
</evidence>
<protein>
    <recommendedName>
        <fullName evidence="9">Polysaccharide biosynthesis protein C-terminal domain-containing protein</fullName>
    </recommendedName>
</protein>
<feature type="transmembrane region" description="Helical" evidence="6">
    <location>
        <begin position="12"/>
        <end position="34"/>
    </location>
</feature>